<comment type="caution">
    <text evidence="11">The sequence shown here is derived from an EMBL/GenBank/DDBJ whole genome shotgun (WGS) entry which is preliminary data.</text>
</comment>
<gene>
    <name evidence="11" type="ORF">E2L05_09220</name>
</gene>
<dbReference type="Proteomes" id="UP000294562">
    <property type="component" value="Unassembled WGS sequence"/>
</dbReference>
<organism evidence="11 12">
    <name type="scientific">Meridianimarinicoccus aquatilis</name>
    <dbReference type="NCBI Taxonomy" id="2552766"/>
    <lineage>
        <taxon>Bacteria</taxon>
        <taxon>Pseudomonadati</taxon>
        <taxon>Pseudomonadota</taxon>
        <taxon>Alphaproteobacteria</taxon>
        <taxon>Rhodobacterales</taxon>
        <taxon>Paracoccaceae</taxon>
        <taxon>Meridianimarinicoccus</taxon>
    </lineage>
</organism>
<feature type="transmembrane region" description="Helical" evidence="10">
    <location>
        <begin position="298"/>
        <end position="319"/>
    </location>
</feature>
<evidence type="ECO:0000256" key="7">
    <source>
        <dbReference type="ARBA" id="ARBA00023173"/>
    </source>
</evidence>
<feature type="transmembrane region" description="Helical" evidence="10">
    <location>
        <begin position="35"/>
        <end position="55"/>
    </location>
</feature>
<dbReference type="CDD" id="cd00400">
    <property type="entry name" value="Voltage_gated_ClC"/>
    <property type="match status" value="1"/>
</dbReference>
<keyword evidence="2" id="KW-0813">Transport</keyword>
<dbReference type="PANTHER" id="PTHR43427:SF6">
    <property type="entry name" value="CHLORIDE CHANNEL PROTEIN CLC-E"/>
    <property type="match status" value="1"/>
</dbReference>
<keyword evidence="5" id="KW-0406">Ion transport</keyword>
<comment type="subcellular location">
    <subcellularLocation>
        <location evidence="1">Membrane</location>
        <topology evidence="1">Multi-pass membrane protein</topology>
    </subcellularLocation>
</comment>
<dbReference type="EMBL" id="SMZO01000017">
    <property type="protein sequence ID" value="TDL88072.1"/>
    <property type="molecule type" value="Genomic_DNA"/>
</dbReference>
<keyword evidence="6 10" id="KW-0472">Membrane</keyword>
<evidence type="ECO:0000313" key="12">
    <source>
        <dbReference type="Proteomes" id="UP000294562"/>
    </source>
</evidence>
<evidence type="ECO:0000256" key="9">
    <source>
        <dbReference type="ARBA" id="ARBA00023303"/>
    </source>
</evidence>
<keyword evidence="9" id="KW-0407">Ion channel</keyword>
<dbReference type="SUPFAM" id="SSF81340">
    <property type="entry name" value="Clc chloride channel"/>
    <property type="match status" value="1"/>
</dbReference>
<accession>A0A4R6AWD8</accession>
<keyword evidence="3 10" id="KW-0812">Transmembrane</keyword>
<evidence type="ECO:0000313" key="11">
    <source>
        <dbReference type="EMBL" id="TDL88072.1"/>
    </source>
</evidence>
<keyword evidence="7" id="KW-0869">Chloride channel</keyword>
<evidence type="ECO:0000256" key="3">
    <source>
        <dbReference type="ARBA" id="ARBA00022692"/>
    </source>
</evidence>
<feature type="transmembrane region" description="Helical" evidence="10">
    <location>
        <begin position="359"/>
        <end position="382"/>
    </location>
</feature>
<evidence type="ECO:0000256" key="10">
    <source>
        <dbReference type="SAM" id="Phobius"/>
    </source>
</evidence>
<evidence type="ECO:0000256" key="2">
    <source>
        <dbReference type="ARBA" id="ARBA00022448"/>
    </source>
</evidence>
<dbReference type="PANTHER" id="PTHR43427">
    <property type="entry name" value="CHLORIDE CHANNEL PROTEIN CLC-E"/>
    <property type="match status" value="1"/>
</dbReference>
<dbReference type="InterPro" id="IPR001807">
    <property type="entry name" value="ClC"/>
</dbReference>
<evidence type="ECO:0000256" key="8">
    <source>
        <dbReference type="ARBA" id="ARBA00023214"/>
    </source>
</evidence>
<name>A0A4R6AWD8_9RHOB</name>
<keyword evidence="12" id="KW-1185">Reference proteome</keyword>
<dbReference type="Pfam" id="PF00654">
    <property type="entry name" value="Voltage_CLC"/>
    <property type="match status" value="1"/>
</dbReference>
<evidence type="ECO:0000256" key="6">
    <source>
        <dbReference type="ARBA" id="ARBA00023136"/>
    </source>
</evidence>
<dbReference type="InterPro" id="IPR014743">
    <property type="entry name" value="Cl-channel_core"/>
</dbReference>
<feature type="transmembrane region" description="Helical" evidence="10">
    <location>
        <begin position="422"/>
        <end position="444"/>
    </location>
</feature>
<feature type="transmembrane region" description="Helical" evidence="10">
    <location>
        <begin position="210"/>
        <end position="229"/>
    </location>
</feature>
<keyword evidence="8" id="KW-0868">Chloride</keyword>
<dbReference type="GO" id="GO:0034707">
    <property type="term" value="C:chloride channel complex"/>
    <property type="evidence" value="ECO:0007669"/>
    <property type="project" value="UniProtKB-KW"/>
</dbReference>
<dbReference type="OrthoDB" id="9767361at2"/>
<reference evidence="11 12" key="1">
    <citation type="submission" date="2019-03" db="EMBL/GenBank/DDBJ databases">
        <title>Rhodobacteraceae bacterium SM1902, a new member of the family Rhodobacteraceae isolated from Yantai.</title>
        <authorList>
            <person name="Sun Y."/>
        </authorList>
    </citation>
    <scope>NUCLEOTIDE SEQUENCE [LARGE SCALE GENOMIC DNA]</scope>
    <source>
        <strain evidence="11 12">SM1902</strain>
    </source>
</reference>
<protein>
    <submittedName>
        <fullName evidence="11">Chloride channel protein</fullName>
    </submittedName>
</protein>
<sequence length="562" mass="58998">MQSDRQNWVTEQIQSIRETSLAALRTLRRRGPDNIQFWFIALLIGTAAGGAAMFFRKAIEALQTAFYGTSDVQLATVAGTLPWWWILSLPIVGGLVVGIVLHRFTPDGRVRSVADVIEGAAMHDGRVETRAGLASAFASLVTLSTGGSSGREGPVVHIAGLISSWVSARLHADGITGRELLGCAVAGAVSASFNAPIAGALFALEVVLRHYAVHAFAPIAIAAVAGTVINRIEYGGVTEFVLPEAGSLAFLVELPAFVLLGLLSGLVAAALMRLVFWSDTVASVVANKVRMPGWLRPAVAGAMLGAIAIWFPHIIGVGYETTAAALTGRMIVFHEVVIFAVVKCVAVAITFAGRMGGGIFSPSLMMGALTGLAFGMVATAIFPQVSGSETIYALAGMGAVAAAVLGAPISTTMIVFELTGDWQTGIAVMTAVSLSTALASHMVHRSFFLTQLERRGVHLAKGPQQYLLAMHRVGTVMADPTHPDYPGDEAALAVHEAGLSLPRSATLGEAMPLFERAPAHFVAVLDWSEETGEIEVVGVLFELDALRAYNRALAATAAEEHA</sequence>
<feature type="transmembrane region" description="Helical" evidence="10">
    <location>
        <begin position="331"/>
        <end position="353"/>
    </location>
</feature>
<dbReference type="PRINTS" id="PR00762">
    <property type="entry name" value="CLCHANNEL"/>
</dbReference>
<dbReference type="Gene3D" id="1.10.3080.10">
    <property type="entry name" value="Clc chloride channel"/>
    <property type="match status" value="1"/>
</dbReference>
<dbReference type="AlphaFoldDB" id="A0A4R6AWD8"/>
<evidence type="ECO:0000256" key="5">
    <source>
        <dbReference type="ARBA" id="ARBA00023065"/>
    </source>
</evidence>
<dbReference type="GO" id="GO:0005254">
    <property type="term" value="F:chloride channel activity"/>
    <property type="evidence" value="ECO:0007669"/>
    <property type="project" value="UniProtKB-KW"/>
</dbReference>
<evidence type="ECO:0000256" key="1">
    <source>
        <dbReference type="ARBA" id="ARBA00004141"/>
    </source>
</evidence>
<dbReference type="InterPro" id="IPR050368">
    <property type="entry name" value="ClC-type_chloride_channel"/>
</dbReference>
<feature type="transmembrane region" description="Helical" evidence="10">
    <location>
        <begin position="180"/>
        <end position="204"/>
    </location>
</feature>
<feature type="transmembrane region" description="Helical" evidence="10">
    <location>
        <begin position="250"/>
        <end position="278"/>
    </location>
</feature>
<feature type="transmembrane region" description="Helical" evidence="10">
    <location>
        <begin position="394"/>
        <end position="416"/>
    </location>
</feature>
<keyword evidence="4 10" id="KW-1133">Transmembrane helix</keyword>
<proteinExistence type="predicted"/>
<evidence type="ECO:0000256" key="4">
    <source>
        <dbReference type="ARBA" id="ARBA00022989"/>
    </source>
</evidence>
<feature type="transmembrane region" description="Helical" evidence="10">
    <location>
        <begin position="83"/>
        <end position="101"/>
    </location>
</feature>